<dbReference type="Proteomes" id="UP001209755">
    <property type="component" value="Unassembled WGS sequence"/>
</dbReference>
<evidence type="ECO:0000256" key="3">
    <source>
        <dbReference type="ARBA" id="ARBA00022723"/>
    </source>
</evidence>
<gene>
    <name evidence="9" type="ORF">M2319_001103</name>
</gene>
<evidence type="ECO:0000313" key="10">
    <source>
        <dbReference type="Proteomes" id="UP001209755"/>
    </source>
</evidence>
<dbReference type="SUPFAM" id="SSF51261">
    <property type="entry name" value="Duplicated hybrid motif"/>
    <property type="match status" value="1"/>
</dbReference>
<keyword evidence="7" id="KW-1133">Transmembrane helix</keyword>
<sequence>MPPDHRRVSLRWLTGTVLTGMTSMFLMGGALFVALDGRHTFATPPQAMAATEALRTSVDPVSGAIEKGDRIRLVPEGISNRQLMTVSTVTRVGDRDIIKDRPFVRITASLAQRKTDLISDIPPFNPLRIFSDSGEIPATAETESIYGAEVDGEVAITVRDFPKDNPLIDADAAPSEPEIEAMVRRHAVNPTGENLQVASLPRINPDRFDFELAKRPSALGRFAIRIVPENVSFVAKTEEPTADITPGLQEKVIDVDDNTSLKDLLTGNGSTDDEAEEITAVLGRVFRIGKPPENGRVRLGIDEAEIDIDRSIPVRISIYDGEKHIATVARSDDGFYVPANEPPPIVTAAAEEEEPQQPAVYKGGPALSLYESIYQTGMEQQIPVALINDMIRIFSFEVDFNTRVSPADKLEVFYALADERDPGSAKEILFASLTLKSNERRFYRFKTPDDGAVDYYDETGKSSKKFLMRKPMSRGKFRSGFGSRRHPILGYARMHKGVDWAAPRGTPVMASGNGVIEEAKWKSGYGRWVKIRHSNGYATGYGHMSGFAKGIHSGQRIRQGQVIGFVGSTGLSTGPHLHYEVMVNGRHVNPLRIRLPRGRVLTDEVLTSFEQERNHIDALLAKDPSQQRLIATN</sequence>
<dbReference type="InterPro" id="IPR011055">
    <property type="entry name" value="Dup_hybrid_motif"/>
</dbReference>
<keyword evidence="2" id="KW-0645">Protease</keyword>
<keyword evidence="3" id="KW-0479">Metal-binding</keyword>
<protein>
    <submittedName>
        <fullName evidence="9">Murein DD-endopeptidase MepM/ murein hydrolase activator NlpD</fullName>
    </submittedName>
</protein>
<organism evidence="9 10">
    <name type="scientific">Rhodobium gokarnense</name>
    <dbReference type="NCBI Taxonomy" id="364296"/>
    <lineage>
        <taxon>Bacteria</taxon>
        <taxon>Pseudomonadati</taxon>
        <taxon>Pseudomonadota</taxon>
        <taxon>Alphaproteobacteria</taxon>
        <taxon>Hyphomicrobiales</taxon>
        <taxon>Rhodobiaceae</taxon>
        <taxon>Rhodobium</taxon>
    </lineage>
</organism>
<comment type="cofactor">
    <cofactor evidence="1">
        <name>Zn(2+)</name>
        <dbReference type="ChEBI" id="CHEBI:29105"/>
    </cofactor>
</comment>
<evidence type="ECO:0000256" key="7">
    <source>
        <dbReference type="SAM" id="Phobius"/>
    </source>
</evidence>
<evidence type="ECO:0000256" key="4">
    <source>
        <dbReference type="ARBA" id="ARBA00022801"/>
    </source>
</evidence>
<evidence type="ECO:0000313" key="9">
    <source>
        <dbReference type="EMBL" id="MCW2306781.1"/>
    </source>
</evidence>
<comment type="caution">
    <text evidence="9">The sequence shown here is derived from an EMBL/GenBank/DDBJ whole genome shotgun (WGS) entry which is preliminary data.</text>
</comment>
<reference evidence="10" key="1">
    <citation type="submission" date="2023-07" db="EMBL/GenBank/DDBJ databases">
        <title>Genome sequencing of Purple Non-Sulfur Bacteria from various extreme environments.</title>
        <authorList>
            <person name="Mayer M."/>
        </authorList>
    </citation>
    <scope>NUCLEOTIDE SEQUENCE [LARGE SCALE GENOMIC DNA]</scope>
    <source>
        <strain evidence="10">DSM 17935</strain>
    </source>
</reference>
<feature type="transmembrane region" description="Helical" evidence="7">
    <location>
        <begin position="12"/>
        <end position="35"/>
    </location>
</feature>
<dbReference type="PANTHER" id="PTHR21666">
    <property type="entry name" value="PEPTIDASE-RELATED"/>
    <property type="match status" value="1"/>
</dbReference>
<keyword evidence="5" id="KW-0862">Zinc</keyword>
<dbReference type="RefSeq" id="WP_264600449.1">
    <property type="nucleotide sequence ID" value="NZ_JAOQNS010000003.1"/>
</dbReference>
<dbReference type="PANTHER" id="PTHR21666:SF288">
    <property type="entry name" value="CELL DIVISION PROTEIN YTFB"/>
    <property type="match status" value="1"/>
</dbReference>
<dbReference type="GO" id="GO:0016787">
    <property type="term" value="F:hydrolase activity"/>
    <property type="evidence" value="ECO:0007669"/>
    <property type="project" value="UniProtKB-KW"/>
</dbReference>
<evidence type="ECO:0000256" key="1">
    <source>
        <dbReference type="ARBA" id="ARBA00001947"/>
    </source>
</evidence>
<evidence type="ECO:0000256" key="6">
    <source>
        <dbReference type="ARBA" id="ARBA00023049"/>
    </source>
</evidence>
<dbReference type="Gene3D" id="2.70.70.10">
    <property type="entry name" value="Glucose Permease (Domain IIA)"/>
    <property type="match status" value="1"/>
</dbReference>
<evidence type="ECO:0000259" key="8">
    <source>
        <dbReference type="Pfam" id="PF01551"/>
    </source>
</evidence>
<dbReference type="CDD" id="cd12797">
    <property type="entry name" value="M23_peptidase"/>
    <property type="match status" value="1"/>
</dbReference>
<name>A0ABT3H908_9HYPH</name>
<evidence type="ECO:0000256" key="5">
    <source>
        <dbReference type="ARBA" id="ARBA00022833"/>
    </source>
</evidence>
<proteinExistence type="predicted"/>
<dbReference type="Gene3D" id="3.10.450.350">
    <property type="match status" value="1"/>
</dbReference>
<feature type="domain" description="M23ase beta-sheet core" evidence="8">
    <location>
        <begin position="493"/>
        <end position="590"/>
    </location>
</feature>
<dbReference type="EMBL" id="JAOQNS010000003">
    <property type="protein sequence ID" value="MCW2306781.1"/>
    <property type="molecule type" value="Genomic_DNA"/>
</dbReference>
<keyword evidence="7" id="KW-0472">Membrane</keyword>
<accession>A0ABT3H908</accession>
<dbReference type="InterPro" id="IPR016047">
    <property type="entry name" value="M23ase_b-sheet_dom"/>
</dbReference>
<dbReference type="InterPro" id="IPR050570">
    <property type="entry name" value="Cell_wall_metabolism_enzyme"/>
</dbReference>
<keyword evidence="6" id="KW-0482">Metalloprotease</keyword>
<evidence type="ECO:0000256" key="2">
    <source>
        <dbReference type="ARBA" id="ARBA00022670"/>
    </source>
</evidence>
<keyword evidence="7" id="KW-0812">Transmembrane</keyword>
<dbReference type="Pfam" id="PF01551">
    <property type="entry name" value="Peptidase_M23"/>
    <property type="match status" value="1"/>
</dbReference>
<keyword evidence="10" id="KW-1185">Reference proteome</keyword>
<keyword evidence="4 9" id="KW-0378">Hydrolase</keyword>